<dbReference type="GO" id="GO:0016020">
    <property type="term" value="C:membrane"/>
    <property type="evidence" value="ECO:0007669"/>
    <property type="project" value="InterPro"/>
</dbReference>
<evidence type="ECO:0008006" key="4">
    <source>
        <dbReference type="Google" id="ProtNLM"/>
    </source>
</evidence>
<evidence type="ECO:0000256" key="1">
    <source>
        <dbReference type="SAM" id="Phobius"/>
    </source>
</evidence>
<dbReference type="VEuPathDB" id="VectorBase:RSAN_027163"/>
<dbReference type="Proteomes" id="UP000821837">
    <property type="component" value="Chromosome 8"/>
</dbReference>
<comment type="caution">
    <text evidence="2">The sequence shown here is derived from an EMBL/GenBank/DDBJ whole genome shotgun (WGS) entry which is preliminary data.</text>
</comment>
<reference evidence="2" key="1">
    <citation type="journal article" date="2020" name="Cell">
        <title>Large-Scale Comparative Analyses of Tick Genomes Elucidate Their Genetic Diversity and Vector Capacities.</title>
        <authorList>
            <consortium name="Tick Genome and Microbiome Consortium (TIGMIC)"/>
            <person name="Jia N."/>
            <person name="Wang J."/>
            <person name="Shi W."/>
            <person name="Du L."/>
            <person name="Sun Y."/>
            <person name="Zhan W."/>
            <person name="Jiang J.F."/>
            <person name="Wang Q."/>
            <person name="Zhang B."/>
            <person name="Ji P."/>
            <person name="Bell-Sakyi L."/>
            <person name="Cui X.M."/>
            <person name="Yuan T.T."/>
            <person name="Jiang B.G."/>
            <person name="Yang W.F."/>
            <person name="Lam T.T."/>
            <person name="Chang Q.C."/>
            <person name="Ding S.J."/>
            <person name="Wang X.J."/>
            <person name="Zhu J.G."/>
            <person name="Ruan X.D."/>
            <person name="Zhao L."/>
            <person name="Wei J.T."/>
            <person name="Ye R.Z."/>
            <person name="Que T.C."/>
            <person name="Du C.H."/>
            <person name="Zhou Y.H."/>
            <person name="Cheng J.X."/>
            <person name="Dai P.F."/>
            <person name="Guo W.B."/>
            <person name="Han X.H."/>
            <person name="Huang E.J."/>
            <person name="Li L.F."/>
            <person name="Wei W."/>
            <person name="Gao Y.C."/>
            <person name="Liu J.Z."/>
            <person name="Shao H.Z."/>
            <person name="Wang X."/>
            <person name="Wang C.C."/>
            <person name="Yang T.C."/>
            <person name="Huo Q.B."/>
            <person name="Li W."/>
            <person name="Chen H.Y."/>
            <person name="Chen S.E."/>
            <person name="Zhou L.G."/>
            <person name="Ni X.B."/>
            <person name="Tian J.H."/>
            <person name="Sheng Y."/>
            <person name="Liu T."/>
            <person name="Pan Y.S."/>
            <person name="Xia L.Y."/>
            <person name="Li J."/>
            <person name="Zhao F."/>
            <person name="Cao W.C."/>
        </authorList>
    </citation>
    <scope>NUCLEOTIDE SEQUENCE</scope>
    <source>
        <strain evidence="2">Rsan-2018</strain>
    </source>
</reference>
<organism evidence="2 3">
    <name type="scientific">Rhipicephalus sanguineus</name>
    <name type="common">Brown dog tick</name>
    <name type="synonym">Ixodes sanguineus</name>
    <dbReference type="NCBI Taxonomy" id="34632"/>
    <lineage>
        <taxon>Eukaryota</taxon>
        <taxon>Metazoa</taxon>
        <taxon>Ecdysozoa</taxon>
        <taxon>Arthropoda</taxon>
        <taxon>Chelicerata</taxon>
        <taxon>Arachnida</taxon>
        <taxon>Acari</taxon>
        <taxon>Parasitiformes</taxon>
        <taxon>Ixodida</taxon>
        <taxon>Ixodoidea</taxon>
        <taxon>Ixodidae</taxon>
        <taxon>Rhipicephalinae</taxon>
        <taxon>Rhipicephalus</taxon>
        <taxon>Rhipicephalus</taxon>
    </lineage>
</organism>
<keyword evidence="3" id="KW-1185">Reference proteome</keyword>
<feature type="transmembrane region" description="Helical" evidence="1">
    <location>
        <begin position="20"/>
        <end position="40"/>
    </location>
</feature>
<evidence type="ECO:0000313" key="3">
    <source>
        <dbReference type="Proteomes" id="UP000821837"/>
    </source>
</evidence>
<dbReference type="GO" id="GO:0008527">
    <property type="term" value="F:taste receptor activity"/>
    <property type="evidence" value="ECO:0007669"/>
    <property type="project" value="InterPro"/>
</dbReference>
<feature type="transmembrane region" description="Helical" evidence="1">
    <location>
        <begin position="379"/>
        <end position="403"/>
    </location>
</feature>
<reference evidence="2" key="2">
    <citation type="submission" date="2021-09" db="EMBL/GenBank/DDBJ databases">
        <authorList>
            <person name="Jia N."/>
            <person name="Wang J."/>
            <person name="Shi W."/>
            <person name="Du L."/>
            <person name="Sun Y."/>
            <person name="Zhan W."/>
            <person name="Jiang J."/>
            <person name="Wang Q."/>
            <person name="Zhang B."/>
            <person name="Ji P."/>
            <person name="Sakyi L.B."/>
            <person name="Cui X."/>
            <person name="Yuan T."/>
            <person name="Jiang B."/>
            <person name="Yang W."/>
            <person name="Lam T.T.-Y."/>
            <person name="Chang Q."/>
            <person name="Ding S."/>
            <person name="Wang X."/>
            <person name="Zhu J."/>
            <person name="Ruan X."/>
            <person name="Zhao L."/>
            <person name="Wei J."/>
            <person name="Que T."/>
            <person name="Du C."/>
            <person name="Cheng J."/>
            <person name="Dai P."/>
            <person name="Han X."/>
            <person name="Huang E."/>
            <person name="Gao Y."/>
            <person name="Liu J."/>
            <person name="Shao H."/>
            <person name="Ye R."/>
            <person name="Li L."/>
            <person name="Wei W."/>
            <person name="Wang X."/>
            <person name="Wang C."/>
            <person name="Huo Q."/>
            <person name="Li W."/>
            <person name="Guo W."/>
            <person name="Chen H."/>
            <person name="Chen S."/>
            <person name="Zhou L."/>
            <person name="Zhou L."/>
            <person name="Ni X."/>
            <person name="Tian J."/>
            <person name="Zhou Y."/>
            <person name="Sheng Y."/>
            <person name="Liu T."/>
            <person name="Pan Y."/>
            <person name="Xia L."/>
            <person name="Li J."/>
            <person name="Zhao F."/>
            <person name="Cao W."/>
        </authorList>
    </citation>
    <scope>NUCLEOTIDE SEQUENCE</scope>
    <source>
        <strain evidence="2">Rsan-2018</strain>
        <tissue evidence="2">Larvae</tissue>
    </source>
</reference>
<evidence type="ECO:0000313" key="2">
    <source>
        <dbReference type="EMBL" id="KAH7940340.1"/>
    </source>
</evidence>
<keyword evidence="1" id="KW-0812">Transmembrane</keyword>
<dbReference type="AlphaFoldDB" id="A0A9D4PJ41"/>
<sequence length="454" mass="51260">MYSLLVTWTEPQGPDERKNALTQAIFWIKTTSLTLFWLVYDTTYSVALKSSAQALCHYLNHELQALTLLTGDKVIGFKHHADMARRVEEVRLNLFTVMQLKRDINDIWVWSLVVSSVFALVVPCICVYEACYAAYAPEQRYATVVYTAYVAYEFFTLAHASQSLINGIERLHDSIDPDDMAFEGANFFTLNMSLLVSMAASIITYAVMLQQTTQSLKKLAVNYTSMLSGSSNLAAFYWRASAYEKRVGISYCECCSTRKIFWIDVRRCSLCVLYTIAVSLTEPQGPSELGDALAQAIHFSTIWLFTLLWLVYDSMYSVSLKSAALAFCEYIDRELQVLKIFEGYHCIGFNRHSDMARRVEEVRLNVVAVLRLKREINSIWMCSLVVSSLYALLVPCICVYGAVRGVFEPEQRLALVMYAIYTACDFAALANASQSLINRVSDSVLAVLCSRSQA</sequence>
<feature type="transmembrane region" description="Helical" evidence="1">
    <location>
        <begin position="187"/>
        <end position="208"/>
    </location>
</feature>
<feature type="transmembrane region" description="Helical" evidence="1">
    <location>
        <begin position="415"/>
        <end position="432"/>
    </location>
</feature>
<proteinExistence type="predicted"/>
<keyword evidence="1" id="KW-0472">Membrane</keyword>
<dbReference type="Pfam" id="PF06151">
    <property type="entry name" value="Trehalose_recp"/>
    <property type="match status" value="1"/>
</dbReference>
<dbReference type="VEuPathDB" id="VectorBase:RSAN_049590"/>
<gene>
    <name evidence="2" type="ORF">HPB52_023054</name>
</gene>
<name>A0A9D4PJ41_RHISA</name>
<keyword evidence="1" id="KW-1133">Transmembrane helix</keyword>
<dbReference type="EMBL" id="JABSTV010001254">
    <property type="protein sequence ID" value="KAH7940340.1"/>
    <property type="molecule type" value="Genomic_DNA"/>
</dbReference>
<protein>
    <recommendedName>
        <fullName evidence="4">Gustatory receptor</fullName>
    </recommendedName>
</protein>
<accession>A0A9D4PJ41</accession>
<dbReference type="InterPro" id="IPR009318">
    <property type="entry name" value="Gustatory_rcpt"/>
</dbReference>
<feature type="transmembrane region" description="Helical" evidence="1">
    <location>
        <begin position="107"/>
        <end position="135"/>
    </location>
</feature>